<dbReference type="GO" id="GO:0000150">
    <property type="term" value="F:DNA strand exchange activity"/>
    <property type="evidence" value="ECO:0007669"/>
    <property type="project" value="InterPro"/>
</dbReference>
<comment type="caution">
    <text evidence="7">The sequence shown here is derived from an EMBL/GenBank/DDBJ whole genome shotgun (WGS) entry which is preliminary data.</text>
</comment>
<feature type="active site" description="O-(5'-phospho-DNA)-serine intermediate" evidence="4 5">
    <location>
        <position position="11"/>
    </location>
</feature>
<dbReference type="InterPro" id="IPR050639">
    <property type="entry name" value="SSR_resolvase"/>
</dbReference>
<name>A0A0G1YXX1_9BACT</name>
<dbReference type="Gene3D" id="3.40.50.1390">
    <property type="entry name" value="Resolvase, N-terminal catalytic domain"/>
    <property type="match status" value="1"/>
</dbReference>
<dbReference type="PANTHER" id="PTHR30461">
    <property type="entry name" value="DNA-INVERTASE FROM LAMBDOID PROPHAGE"/>
    <property type="match status" value="1"/>
</dbReference>
<evidence type="ECO:0000256" key="2">
    <source>
        <dbReference type="ARBA" id="ARBA00023125"/>
    </source>
</evidence>
<gene>
    <name evidence="7" type="ORF">UY48_C0023G0002</name>
</gene>
<evidence type="ECO:0000256" key="3">
    <source>
        <dbReference type="ARBA" id="ARBA00023172"/>
    </source>
</evidence>
<dbReference type="GO" id="GO:0015074">
    <property type="term" value="P:DNA integration"/>
    <property type="evidence" value="ECO:0007669"/>
    <property type="project" value="UniProtKB-KW"/>
</dbReference>
<feature type="domain" description="Resolvase/invertase-type recombinase catalytic" evidence="6">
    <location>
        <begin position="3"/>
        <end position="150"/>
    </location>
</feature>
<dbReference type="AlphaFoldDB" id="A0A0G1YXX1"/>
<evidence type="ECO:0000259" key="6">
    <source>
        <dbReference type="PROSITE" id="PS51736"/>
    </source>
</evidence>
<dbReference type="Gene3D" id="3.90.1750.20">
    <property type="entry name" value="Putative Large Serine Recombinase, Chain B, Domain 2"/>
    <property type="match status" value="1"/>
</dbReference>
<dbReference type="InterPro" id="IPR036162">
    <property type="entry name" value="Resolvase-like_N_sf"/>
</dbReference>
<evidence type="ECO:0000313" key="7">
    <source>
        <dbReference type="EMBL" id="KKW11194.1"/>
    </source>
</evidence>
<dbReference type="PROSITE" id="PS00397">
    <property type="entry name" value="RECOMBINASES_1"/>
    <property type="match status" value="1"/>
</dbReference>
<proteinExistence type="predicted"/>
<evidence type="ECO:0000313" key="8">
    <source>
        <dbReference type="Proteomes" id="UP000034588"/>
    </source>
</evidence>
<dbReference type="CDD" id="cd00338">
    <property type="entry name" value="Ser_Recombinase"/>
    <property type="match status" value="1"/>
</dbReference>
<dbReference type="SMART" id="SM00857">
    <property type="entry name" value="Resolvase"/>
    <property type="match status" value="1"/>
</dbReference>
<dbReference type="PANTHER" id="PTHR30461:SF2">
    <property type="entry name" value="SERINE RECOMBINASE PINE-RELATED"/>
    <property type="match status" value="1"/>
</dbReference>
<sequence length="221" mass="25151">MMPLIGYIRVSSDKQADAGMSLEVQESQIIKYAELYDIELSEIIVDAGESAKSLRRPGMLRLIELMDRNLCQGVLIVKLDRLTRSVKDLCHLLERYFSKDKVLISVQEKIDTNSAMGRMVMNVVMSISQWEREATSERTRAVLQHKKAKGERVGNIPFGYRLAPDGVHLEEHLREQEILKSVTEMRKSGMTLDEISKDARLRGYQSRNGKPFGISSIHAML</sequence>
<evidence type="ECO:0000256" key="5">
    <source>
        <dbReference type="PROSITE-ProRule" id="PRU10137"/>
    </source>
</evidence>
<dbReference type="PROSITE" id="PS51736">
    <property type="entry name" value="RECOMBINASES_3"/>
    <property type="match status" value="1"/>
</dbReference>
<keyword evidence="3" id="KW-0233">DNA recombination</keyword>
<dbReference type="SUPFAM" id="SSF53041">
    <property type="entry name" value="Resolvase-like"/>
    <property type="match status" value="1"/>
</dbReference>
<accession>A0A0G1YXX1</accession>
<dbReference type="Pfam" id="PF00239">
    <property type="entry name" value="Resolvase"/>
    <property type="match status" value="1"/>
</dbReference>
<dbReference type="Proteomes" id="UP000034588">
    <property type="component" value="Unassembled WGS sequence"/>
</dbReference>
<protein>
    <submittedName>
        <fullName evidence="7">Site-specific recombinase for integration and excision</fullName>
    </submittedName>
</protein>
<dbReference type="EMBL" id="LCQD01000023">
    <property type="protein sequence ID" value="KKW11194.1"/>
    <property type="molecule type" value="Genomic_DNA"/>
</dbReference>
<dbReference type="InterPro" id="IPR006119">
    <property type="entry name" value="Resolv_N"/>
</dbReference>
<keyword evidence="1" id="KW-0229">DNA integration</keyword>
<evidence type="ECO:0000256" key="4">
    <source>
        <dbReference type="PIRSR" id="PIRSR606118-50"/>
    </source>
</evidence>
<evidence type="ECO:0000256" key="1">
    <source>
        <dbReference type="ARBA" id="ARBA00022908"/>
    </source>
</evidence>
<dbReference type="InterPro" id="IPR038109">
    <property type="entry name" value="DNA_bind_recomb_sf"/>
</dbReference>
<dbReference type="GO" id="GO:0003677">
    <property type="term" value="F:DNA binding"/>
    <property type="evidence" value="ECO:0007669"/>
    <property type="project" value="UniProtKB-KW"/>
</dbReference>
<organism evidence="7 8">
    <name type="scientific">Candidatus Gottesmanbacteria bacterium GW2011_GWB1_49_7</name>
    <dbReference type="NCBI Taxonomy" id="1618448"/>
    <lineage>
        <taxon>Bacteria</taxon>
        <taxon>Candidatus Gottesmaniibacteriota</taxon>
    </lineage>
</organism>
<dbReference type="InterPro" id="IPR006118">
    <property type="entry name" value="Recombinase_CS"/>
</dbReference>
<keyword evidence="2" id="KW-0238">DNA-binding</keyword>
<reference evidence="7 8" key="1">
    <citation type="journal article" date="2015" name="Nature">
        <title>rRNA introns, odd ribosomes, and small enigmatic genomes across a large radiation of phyla.</title>
        <authorList>
            <person name="Brown C.T."/>
            <person name="Hug L.A."/>
            <person name="Thomas B.C."/>
            <person name="Sharon I."/>
            <person name="Castelle C.J."/>
            <person name="Singh A."/>
            <person name="Wilkins M.J."/>
            <person name="Williams K.H."/>
            <person name="Banfield J.F."/>
        </authorList>
    </citation>
    <scope>NUCLEOTIDE SEQUENCE [LARGE SCALE GENOMIC DNA]</scope>
</reference>